<keyword evidence="5" id="KW-1185">Reference proteome</keyword>
<protein>
    <recommendedName>
        <fullName evidence="3">Nas2 N-terminal domain-containing protein</fullName>
    </recommendedName>
</protein>
<dbReference type="Gene3D" id="2.30.42.10">
    <property type="match status" value="1"/>
</dbReference>
<sequence length="195" mass="21480">MKNLHAVTVPSGPKSGWNCQTGVKTEDLTFAQLQAKKDNLESEIRALGSVLKSHNVDMKTPLLTTDGYPRADLDVALIRTTRARINYLLNDLKELMEIIEQRLHAHFAQLSKDNTSEEPSCLHADKPEPFLHSDPSLHPQESLLPFAKVSSIVDKSPAASAGLQVGDLIKSFGYVNISNHDGLKRLSECVKGNEN</sequence>
<keyword evidence="1" id="KW-0143">Chaperone</keyword>
<gene>
    <name evidence="4" type="ORF">EPUL_002446</name>
</gene>
<dbReference type="SUPFAM" id="SSF50156">
    <property type="entry name" value="PDZ domain-like"/>
    <property type="match status" value="1"/>
</dbReference>
<dbReference type="AlphaFoldDB" id="A0A2S4PSK8"/>
<evidence type="ECO:0000259" key="3">
    <source>
        <dbReference type="Pfam" id="PF18265"/>
    </source>
</evidence>
<dbReference type="InterPro" id="IPR035269">
    <property type="entry name" value="PSMD9"/>
</dbReference>
<feature type="coiled-coil region" evidence="2">
    <location>
        <begin position="23"/>
        <end position="50"/>
    </location>
</feature>
<accession>A0A2S4PSK8</accession>
<evidence type="ECO:0000256" key="2">
    <source>
        <dbReference type="SAM" id="Coils"/>
    </source>
</evidence>
<evidence type="ECO:0000313" key="5">
    <source>
        <dbReference type="Proteomes" id="UP000237438"/>
    </source>
</evidence>
<dbReference type="PANTHER" id="PTHR12651:SF1">
    <property type="entry name" value="26S PROTEASOME NON-ATPASE REGULATORY SUBUNIT 9"/>
    <property type="match status" value="1"/>
</dbReference>
<dbReference type="InterPro" id="IPR040815">
    <property type="entry name" value="Nas2_N"/>
</dbReference>
<dbReference type="STRING" id="225359.A0A2S4PSK8"/>
<dbReference type="EMBL" id="PEDP01000761">
    <property type="protein sequence ID" value="POS85012.1"/>
    <property type="molecule type" value="Genomic_DNA"/>
</dbReference>
<reference evidence="4 5" key="1">
    <citation type="submission" date="2017-10" db="EMBL/GenBank/DDBJ databases">
        <title>Development of genomic resources for the powdery mildew, Erysiphe pulchra.</title>
        <authorList>
            <person name="Wadl P.A."/>
            <person name="Mack B.M."/>
            <person name="Moore G."/>
            <person name="Beltz S.B."/>
        </authorList>
    </citation>
    <scope>NUCLEOTIDE SEQUENCE [LARGE SCALE GENOMIC DNA]</scope>
    <source>
        <strain evidence="4">Cflorida</strain>
    </source>
</reference>
<dbReference type="OrthoDB" id="72325at2759"/>
<evidence type="ECO:0000313" key="4">
    <source>
        <dbReference type="EMBL" id="POS85012.1"/>
    </source>
</evidence>
<organism evidence="4 5">
    <name type="scientific">Erysiphe pulchra</name>
    <dbReference type="NCBI Taxonomy" id="225359"/>
    <lineage>
        <taxon>Eukaryota</taxon>
        <taxon>Fungi</taxon>
        <taxon>Dikarya</taxon>
        <taxon>Ascomycota</taxon>
        <taxon>Pezizomycotina</taxon>
        <taxon>Leotiomycetes</taxon>
        <taxon>Erysiphales</taxon>
        <taxon>Erysiphaceae</taxon>
        <taxon>Erysiphe</taxon>
    </lineage>
</organism>
<keyword evidence="2" id="KW-0175">Coiled coil</keyword>
<dbReference type="PANTHER" id="PTHR12651">
    <property type="entry name" value="26S PROTEASOME NON-ATPASE REGULATORY SUBUNIT 9"/>
    <property type="match status" value="1"/>
</dbReference>
<dbReference type="Gene3D" id="6.10.140.1710">
    <property type="match status" value="1"/>
</dbReference>
<dbReference type="GO" id="GO:0070682">
    <property type="term" value="P:proteasome regulatory particle assembly"/>
    <property type="evidence" value="ECO:0007669"/>
    <property type="project" value="InterPro"/>
</dbReference>
<proteinExistence type="predicted"/>
<feature type="non-terminal residue" evidence="4">
    <location>
        <position position="195"/>
    </location>
</feature>
<comment type="caution">
    <text evidence="4">The sequence shown here is derived from an EMBL/GenBank/DDBJ whole genome shotgun (WGS) entry which is preliminary data.</text>
</comment>
<evidence type="ECO:0000256" key="1">
    <source>
        <dbReference type="ARBA" id="ARBA00023186"/>
    </source>
</evidence>
<dbReference type="GO" id="GO:0005634">
    <property type="term" value="C:nucleus"/>
    <property type="evidence" value="ECO:0007669"/>
    <property type="project" value="TreeGrafter"/>
</dbReference>
<feature type="domain" description="Nas2 N-terminal" evidence="3">
    <location>
        <begin position="31"/>
        <end position="108"/>
    </location>
</feature>
<name>A0A2S4PSK8_9PEZI</name>
<dbReference type="Proteomes" id="UP000237438">
    <property type="component" value="Unassembled WGS sequence"/>
</dbReference>
<dbReference type="Pfam" id="PF18265">
    <property type="entry name" value="Nas2_N"/>
    <property type="match status" value="1"/>
</dbReference>
<dbReference type="InterPro" id="IPR036034">
    <property type="entry name" value="PDZ_sf"/>
</dbReference>
<dbReference type="GO" id="GO:0005737">
    <property type="term" value="C:cytoplasm"/>
    <property type="evidence" value="ECO:0007669"/>
    <property type="project" value="TreeGrafter"/>
</dbReference>